<organism evidence="3 5">
    <name type="scientific">Phytophthora rubi</name>
    <dbReference type="NCBI Taxonomy" id="129364"/>
    <lineage>
        <taxon>Eukaryota</taxon>
        <taxon>Sar</taxon>
        <taxon>Stramenopiles</taxon>
        <taxon>Oomycota</taxon>
        <taxon>Peronosporomycetes</taxon>
        <taxon>Peronosporales</taxon>
        <taxon>Peronosporaceae</taxon>
        <taxon>Phytophthora</taxon>
    </lineage>
</organism>
<dbReference type="Proteomes" id="UP000434957">
    <property type="component" value="Unassembled WGS sequence"/>
</dbReference>
<reference evidence="5 7" key="1">
    <citation type="submission" date="2018-09" db="EMBL/GenBank/DDBJ databases">
        <title>Genomic investigation of the strawberry pathogen Phytophthora fragariae indicates pathogenicity is determined by transcriptional variation in three key races.</title>
        <authorList>
            <person name="Adams T.M."/>
            <person name="Armitage A.D."/>
            <person name="Sobczyk M.K."/>
            <person name="Bates H.J."/>
            <person name="Dunwell J.M."/>
            <person name="Nellist C.F."/>
            <person name="Harrison R.J."/>
        </authorList>
    </citation>
    <scope>NUCLEOTIDE SEQUENCE [LARGE SCALE GENOMIC DNA]</scope>
    <source>
        <strain evidence="3 5">SCRP249</strain>
        <strain evidence="2 7">SCRP324</strain>
        <strain evidence="4 6">SCRP333</strain>
    </source>
</reference>
<evidence type="ECO:0000256" key="1">
    <source>
        <dbReference type="SAM" id="SignalP"/>
    </source>
</evidence>
<evidence type="ECO:0000313" key="7">
    <source>
        <dbReference type="Proteomes" id="UP000435112"/>
    </source>
</evidence>
<feature type="signal peptide" evidence="1">
    <location>
        <begin position="1"/>
        <end position="19"/>
    </location>
</feature>
<sequence length="54" mass="5833">MSVGCMDIVGLSAVGGLLSVAVRVASSPCTNANRMWWQAFPRTTARVLLHRTDE</sequence>
<evidence type="ECO:0000313" key="5">
    <source>
        <dbReference type="Proteomes" id="UP000429607"/>
    </source>
</evidence>
<proteinExistence type="predicted"/>
<accession>A0A6A3HN06</accession>
<evidence type="ECO:0000313" key="3">
    <source>
        <dbReference type="EMBL" id="KAE8971270.1"/>
    </source>
</evidence>
<dbReference type="Proteomes" id="UP000429607">
    <property type="component" value="Unassembled WGS sequence"/>
</dbReference>
<comment type="caution">
    <text evidence="3">The sequence shown here is derived from an EMBL/GenBank/DDBJ whole genome shotgun (WGS) entry which is preliminary data.</text>
</comment>
<feature type="chain" id="PRO_5036164172" description="RxLR effector protein" evidence="1">
    <location>
        <begin position="20"/>
        <end position="54"/>
    </location>
</feature>
<keyword evidence="1" id="KW-0732">Signal</keyword>
<evidence type="ECO:0000313" key="2">
    <source>
        <dbReference type="EMBL" id="KAE8970619.1"/>
    </source>
</evidence>
<dbReference type="AlphaFoldDB" id="A0A6A3HN06"/>
<dbReference type="EMBL" id="QXFU01004117">
    <property type="protein sequence ID" value="KAE8970619.1"/>
    <property type="molecule type" value="Genomic_DNA"/>
</dbReference>
<evidence type="ECO:0000313" key="6">
    <source>
        <dbReference type="Proteomes" id="UP000434957"/>
    </source>
</evidence>
<gene>
    <name evidence="3" type="ORF">PR001_g26943</name>
    <name evidence="2" type="ORF">PR002_g27064</name>
    <name evidence="4" type="ORF">PR003_g28123</name>
</gene>
<evidence type="ECO:0000313" key="4">
    <source>
        <dbReference type="EMBL" id="KAE9279835.1"/>
    </source>
</evidence>
<name>A0A6A3HN06_9STRA</name>
<dbReference type="EMBL" id="QXFT01004164">
    <property type="protein sequence ID" value="KAE9279835.1"/>
    <property type="molecule type" value="Genomic_DNA"/>
</dbReference>
<keyword evidence="6" id="KW-1185">Reference proteome</keyword>
<dbReference type="EMBL" id="QXFV01004167">
    <property type="protein sequence ID" value="KAE8971270.1"/>
    <property type="molecule type" value="Genomic_DNA"/>
</dbReference>
<protein>
    <recommendedName>
        <fullName evidence="8">RxLR effector protein</fullName>
    </recommendedName>
</protein>
<dbReference type="Proteomes" id="UP000435112">
    <property type="component" value="Unassembled WGS sequence"/>
</dbReference>
<evidence type="ECO:0008006" key="8">
    <source>
        <dbReference type="Google" id="ProtNLM"/>
    </source>
</evidence>